<keyword evidence="1" id="KW-0433">Leucine-rich repeat</keyword>
<dbReference type="PANTHER" id="PTHR10947">
    <property type="entry name" value="PHENYLALANYL-TRNA SYNTHETASE BETA CHAIN AND LEUCINE-RICH REPEAT-CONTAINING PROTEIN 47"/>
    <property type="match status" value="1"/>
</dbReference>
<dbReference type="Pfam" id="PF13855">
    <property type="entry name" value="LRR_8"/>
    <property type="match status" value="2"/>
</dbReference>
<protein>
    <recommendedName>
        <fullName evidence="4">B3/B4 tRNA-binding domain-containing protein</fullName>
    </recommendedName>
</protein>
<evidence type="ECO:0000313" key="5">
    <source>
        <dbReference type="EMBL" id="KAJ1141889.1"/>
    </source>
</evidence>
<dbReference type="SUPFAM" id="SSF52058">
    <property type="entry name" value="L domain-like"/>
    <property type="match status" value="1"/>
</dbReference>
<proteinExistence type="predicted"/>
<evidence type="ECO:0000313" key="6">
    <source>
        <dbReference type="Proteomes" id="UP001066276"/>
    </source>
</evidence>
<dbReference type="InterPro" id="IPR020825">
    <property type="entry name" value="Phe-tRNA_synthase-like_B3/B4"/>
</dbReference>
<dbReference type="PROSITE" id="PS51450">
    <property type="entry name" value="LRR"/>
    <property type="match status" value="3"/>
</dbReference>
<dbReference type="Proteomes" id="UP001066276">
    <property type="component" value="Chromosome 6"/>
</dbReference>
<dbReference type="PRINTS" id="PR00019">
    <property type="entry name" value="LEURICHRPT"/>
</dbReference>
<evidence type="ECO:0000256" key="2">
    <source>
        <dbReference type="ARBA" id="ARBA00022737"/>
    </source>
</evidence>
<dbReference type="GO" id="GO:0003723">
    <property type="term" value="F:RNA binding"/>
    <property type="evidence" value="ECO:0007669"/>
    <property type="project" value="InterPro"/>
</dbReference>
<keyword evidence="6" id="KW-1185">Reference proteome</keyword>
<comment type="caution">
    <text evidence="5">The sequence shown here is derived from an EMBL/GenBank/DDBJ whole genome shotgun (WGS) entry which is preliminary data.</text>
</comment>
<dbReference type="AlphaFoldDB" id="A0AAV7QS70"/>
<sequence>MGDAWPELEAVAREKRRELVLQGPQADARLEQASGRLPPRLFSLKLLNYLEVSGCPGLRELPAELGQLRALTSLILCRDGLAAVPGQALAQLAALKVLDLSGNQLTELPEQLCGLPDLNTLNLSCNELKSLPAGLGRCPRLAVLNISRNQLSAFPAGFFSPELALLGTLSASENQIEELSGDIGLLPSLKSLDLSSNKLTEIPAELADCSKLKEINFKGNKLKDKRLEKMVNGCQPKSVLEYLRVGGRGGGKGKSKENGEKDDGREKDKKKKKDKKTKKEGAGEEDDELEDINRMMIKVLHISENSAPVIVKVTPAVKDVRPYIVCCVLKGMNLKTGNSLKRFLTAQTKLHDDLCEKRTTATIATHDLRLVKRPLLYDARPPKQFKVVPLGRKEIKADELVRQLQFEAEEQRKQKKRQNVSGLHKYLQLLDGKENYPCLVDAENDVISFPPITNSEKTKIRKSTTDLFLEVTSPTSLQICKDVMDTLILKMAELHKFALENQEEEVTSDPETEALCGPIGPAFYKTAEMLNGTQLVVEQVRVVDDEEKLKVLYPSKTDLNMNVLTIIR</sequence>
<dbReference type="GO" id="GO:0004826">
    <property type="term" value="F:phenylalanine-tRNA ligase activity"/>
    <property type="evidence" value="ECO:0007669"/>
    <property type="project" value="InterPro"/>
</dbReference>
<dbReference type="InterPro" id="IPR005146">
    <property type="entry name" value="B3/B4_tRNA-bd"/>
</dbReference>
<dbReference type="InterPro" id="IPR001611">
    <property type="entry name" value="Leu-rich_rpt"/>
</dbReference>
<evidence type="ECO:0000256" key="1">
    <source>
        <dbReference type="ARBA" id="ARBA00022614"/>
    </source>
</evidence>
<gene>
    <name evidence="5" type="ORF">NDU88_008217</name>
</gene>
<organism evidence="5 6">
    <name type="scientific">Pleurodeles waltl</name>
    <name type="common">Iberian ribbed newt</name>
    <dbReference type="NCBI Taxonomy" id="8319"/>
    <lineage>
        <taxon>Eukaryota</taxon>
        <taxon>Metazoa</taxon>
        <taxon>Chordata</taxon>
        <taxon>Craniata</taxon>
        <taxon>Vertebrata</taxon>
        <taxon>Euteleostomi</taxon>
        <taxon>Amphibia</taxon>
        <taxon>Batrachia</taxon>
        <taxon>Caudata</taxon>
        <taxon>Salamandroidea</taxon>
        <taxon>Salamandridae</taxon>
        <taxon>Pleurodelinae</taxon>
        <taxon>Pleurodeles</taxon>
    </lineage>
</organism>
<dbReference type="SMART" id="SM00364">
    <property type="entry name" value="LRR_BAC"/>
    <property type="match status" value="5"/>
</dbReference>
<dbReference type="InterPro" id="IPR003591">
    <property type="entry name" value="Leu-rich_rpt_typical-subtyp"/>
</dbReference>
<dbReference type="GO" id="GO:0006432">
    <property type="term" value="P:phenylalanyl-tRNA aminoacylation"/>
    <property type="evidence" value="ECO:0007669"/>
    <property type="project" value="InterPro"/>
</dbReference>
<dbReference type="PANTHER" id="PTHR10947:SF3">
    <property type="entry name" value="LEUCINE-RICH REPEAT-CONTAINING PROTEIN 47"/>
    <property type="match status" value="1"/>
</dbReference>
<accession>A0AAV7QS70</accession>
<feature type="region of interest" description="Disordered" evidence="3">
    <location>
        <begin position="244"/>
        <end position="287"/>
    </location>
</feature>
<reference evidence="5" key="1">
    <citation type="journal article" date="2022" name="bioRxiv">
        <title>Sequencing and chromosome-scale assembly of the giantPleurodeles waltlgenome.</title>
        <authorList>
            <person name="Brown T."/>
            <person name="Elewa A."/>
            <person name="Iarovenko S."/>
            <person name="Subramanian E."/>
            <person name="Araus A.J."/>
            <person name="Petzold A."/>
            <person name="Susuki M."/>
            <person name="Suzuki K.-i.T."/>
            <person name="Hayashi T."/>
            <person name="Toyoda A."/>
            <person name="Oliveira C."/>
            <person name="Osipova E."/>
            <person name="Leigh N.D."/>
            <person name="Simon A."/>
            <person name="Yun M.H."/>
        </authorList>
    </citation>
    <scope>NUCLEOTIDE SEQUENCE</scope>
    <source>
        <strain evidence="5">20211129_DDA</strain>
        <tissue evidence="5">Liver</tissue>
    </source>
</reference>
<dbReference type="InterPro" id="IPR045060">
    <property type="entry name" value="Phe-tRNA-ligase_IIc_bsu"/>
</dbReference>
<dbReference type="InterPro" id="IPR032675">
    <property type="entry name" value="LRR_dom_sf"/>
</dbReference>
<keyword evidence="2" id="KW-0677">Repeat</keyword>
<evidence type="ECO:0000256" key="3">
    <source>
        <dbReference type="SAM" id="MobiDB-lite"/>
    </source>
</evidence>
<dbReference type="Gene3D" id="3.80.10.10">
    <property type="entry name" value="Ribonuclease Inhibitor"/>
    <property type="match status" value="1"/>
</dbReference>
<dbReference type="SMART" id="SM00873">
    <property type="entry name" value="B3_4"/>
    <property type="match status" value="1"/>
</dbReference>
<feature type="domain" description="B3/B4 tRNA-binding" evidence="4">
    <location>
        <begin position="320"/>
        <end position="496"/>
    </location>
</feature>
<name>A0AAV7QS70_PLEWA</name>
<dbReference type="SMART" id="SM00369">
    <property type="entry name" value="LRR_TYP"/>
    <property type="match status" value="6"/>
</dbReference>
<dbReference type="Gene3D" id="3.50.40.10">
    <property type="entry name" value="Phenylalanyl-trna Synthetase, Chain B, domain 3"/>
    <property type="match status" value="1"/>
</dbReference>
<dbReference type="EMBL" id="JANPWB010000010">
    <property type="protein sequence ID" value="KAJ1141889.1"/>
    <property type="molecule type" value="Genomic_DNA"/>
</dbReference>
<evidence type="ECO:0000259" key="4">
    <source>
        <dbReference type="SMART" id="SM00873"/>
    </source>
</evidence>
<feature type="compositionally biased region" description="Basic and acidic residues" evidence="3">
    <location>
        <begin position="254"/>
        <end position="267"/>
    </location>
</feature>